<keyword evidence="2" id="KW-0677">Repeat</keyword>
<dbReference type="FunFam" id="3.40.50.300:FF:000011">
    <property type="entry name" value="Putative ABC transporter ATP-binding component"/>
    <property type="match status" value="1"/>
</dbReference>
<dbReference type="InterPro" id="IPR050611">
    <property type="entry name" value="ABCF"/>
</dbReference>
<organism evidence="7 8">
    <name type="scientific">Penicillium brasilianum</name>
    <dbReference type="NCBI Taxonomy" id="104259"/>
    <lineage>
        <taxon>Eukaryota</taxon>
        <taxon>Fungi</taxon>
        <taxon>Dikarya</taxon>
        <taxon>Ascomycota</taxon>
        <taxon>Pezizomycotina</taxon>
        <taxon>Eurotiomycetes</taxon>
        <taxon>Eurotiomycetidae</taxon>
        <taxon>Eurotiales</taxon>
        <taxon>Aspergillaceae</taxon>
        <taxon>Penicillium</taxon>
    </lineage>
</organism>
<evidence type="ECO:0000313" key="8">
    <source>
        <dbReference type="Proteomes" id="UP000042958"/>
    </source>
</evidence>
<dbReference type="CDD" id="cd03221">
    <property type="entry name" value="ABCF_EF-3"/>
    <property type="match status" value="1"/>
</dbReference>
<feature type="compositionally biased region" description="Basic residues" evidence="5">
    <location>
        <begin position="73"/>
        <end position="83"/>
    </location>
</feature>
<evidence type="ECO:0000313" key="7">
    <source>
        <dbReference type="EMBL" id="CEO59007.1"/>
    </source>
</evidence>
<dbReference type="SMART" id="SM00382">
    <property type="entry name" value="AAA"/>
    <property type="match status" value="2"/>
</dbReference>
<dbReference type="GO" id="GO:0005524">
    <property type="term" value="F:ATP binding"/>
    <property type="evidence" value="ECO:0007669"/>
    <property type="project" value="UniProtKB-KW"/>
</dbReference>
<evidence type="ECO:0000256" key="2">
    <source>
        <dbReference type="ARBA" id="ARBA00022737"/>
    </source>
</evidence>
<keyword evidence="4" id="KW-0067">ATP-binding</keyword>
<dbReference type="SUPFAM" id="SSF52540">
    <property type="entry name" value="P-loop containing nucleoside triphosphate hydrolases"/>
    <property type="match status" value="2"/>
</dbReference>
<keyword evidence="3" id="KW-0547">Nucleotide-binding</keyword>
<dbReference type="Pfam" id="PF00005">
    <property type="entry name" value="ABC_tran"/>
    <property type="match status" value="2"/>
</dbReference>
<dbReference type="InterPro" id="IPR032781">
    <property type="entry name" value="ABC_tran_Xtn"/>
</dbReference>
<name>A0A0F7VI06_PENBI</name>
<dbReference type="PROSITE" id="PS00211">
    <property type="entry name" value="ABC_TRANSPORTER_1"/>
    <property type="match status" value="1"/>
</dbReference>
<dbReference type="InterPro" id="IPR017871">
    <property type="entry name" value="ABC_transporter-like_CS"/>
</dbReference>
<dbReference type="AlphaFoldDB" id="A0A0F7VI06"/>
<accession>A0A0F7VI06</accession>
<feature type="domain" description="ABC transporter" evidence="6">
    <location>
        <begin position="73"/>
        <end position="405"/>
    </location>
</feature>
<keyword evidence="8" id="KW-1185">Reference proteome</keyword>
<reference evidence="8" key="1">
    <citation type="journal article" date="2015" name="Genome Announc.">
        <title>Draft genome sequence of the fungus Penicillium brasilianum MG11.</title>
        <authorList>
            <person name="Horn F."/>
            <person name="Linde J."/>
            <person name="Mattern D.J."/>
            <person name="Walther G."/>
            <person name="Guthke R."/>
            <person name="Brakhage A.A."/>
            <person name="Valiante V."/>
        </authorList>
    </citation>
    <scope>NUCLEOTIDE SEQUENCE [LARGE SCALE GENOMIC DNA]</scope>
    <source>
        <strain evidence="8">MG11</strain>
    </source>
</reference>
<dbReference type="GO" id="GO:0016887">
    <property type="term" value="F:ATP hydrolysis activity"/>
    <property type="evidence" value="ECO:0007669"/>
    <property type="project" value="InterPro"/>
</dbReference>
<dbReference type="STRING" id="104259.A0A0F7VI06"/>
<dbReference type="FunFam" id="3.40.50.300:FF:003119">
    <property type="entry name" value="ABC ATPase, putative (AFU_orthologue AFUA_1G16440)"/>
    <property type="match status" value="1"/>
</dbReference>
<dbReference type="GO" id="GO:0016020">
    <property type="term" value="C:membrane"/>
    <property type="evidence" value="ECO:0007669"/>
    <property type="project" value="UniProtKB-SubCell"/>
</dbReference>
<proteinExistence type="predicted"/>
<dbReference type="OrthoDB" id="2110130at2759"/>
<dbReference type="Gene3D" id="3.40.50.300">
    <property type="entry name" value="P-loop containing nucleotide triphosphate hydrolases"/>
    <property type="match status" value="2"/>
</dbReference>
<gene>
    <name evidence="7" type="ORF">PMG11_03697</name>
</gene>
<protein>
    <recommendedName>
        <fullName evidence="6">ABC transporter domain-containing protein</fullName>
    </recommendedName>
</protein>
<dbReference type="EMBL" id="CDHK01000003">
    <property type="protein sequence ID" value="CEO59007.1"/>
    <property type="molecule type" value="Genomic_DNA"/>
</dbReference>
<dbReference type="InterPro" id="IPR003593">
    <property type="entry name" value="AAA+_ATPase"/>
</dbReference>
<dbReference type="PANTHER" id="PTHR19211:SF135">
    <property type="entry name" value="ATPASE, PUTATIVE (AFU_ORTHOLOGUE AFUA_1G16440)-RELATED"/>
    <property type="match status" value="1"/>
</dbReference>
<dbReference type="PROSITE" id="PS50893">
    <property type="entry name" value="ABC_TRANSPORTER_2"/>
    <property type="match status" value="2"/>
</dbReference>
<evidence type="ECO:0000256" key="4">
    <source>
        <dbReference type="ARBA" id="ARBA00022840"/>
    </source>
</evidence>
<evidence type="ECO:0000256" key="5">
    <source>
        <dbReference type="SAM" id="MobiDB-lite"/>
    </source>
</evidence>
<evidence type="ECO:0000256" key="3">
    <source>
        <dbReference type="ARBA" id="ARBA00022741"/>
    </source>
</evidence>
<feature type="region of interest" description="Disordered" evidence="5">
    <location>
        <begin position="61"/>
        <end position="84"/>
    </location>
</feature>
<evidence type="ECO:0000256" key="1">
    <source>
        <dbReference type="ARBA" id="ARBA00004141"/>
    </source>
</evidence>
<feature type="domain" description="ABC transporter" evidence="6">
    <location>
        <begin position="506"/>
        <end position="759"/>
    </location>
</feature>
<comment type="subcellular location">
    <subcellularLocation>
        <location evidence="1">Membrane</location>
        <topology evidence="1">Multi-pass membrane protein</topology>
    </subcellularLocation>
</comment>
<dbReference type="InterPro" id="IPR003439">
    <property type="entry name" value="ABC_transporter-like_ATP-bd"/>
</dbReference>
<dbReference type="Proteomes" id="UP000042958">
    <property type="component" value="Unassembled WGS sequence"/>
</dbReference>
<evidence type="ECO:0000259" key="6">
    <source>
        <dbReference type="PROSITE" id="PS50893"/>
    </source>
</evidence>
<sequence length="760" mass="84527">MNLSSPGRLANSHRRLICQLRLIMTSAPTILATCKQTRFHLLDENPSTEIDVEGLSITITSAGAESPDEPSKSKVKGKSKAKAPGKELISDAHLRLKGGVHYGLLGRNGTGKSTLLRAMADKLIPGIPHVTRIAILQQTGVDDESGGYGRLRPDKTVLDAVLSSDETRNEVMYTADFLSKSFDTDDPLEPVKAIRKIQYRQAEKNLFLAHKNANLKSGARGFQARKDLKTAEANMESATERMAQNAQSIDADAVQVDTQAAVETLQTLQSQLEDMNLADMEKEARRILLGLGFKEENLEKKVSTLSGGWRMRCMLASVLVQSPDIMILDEPTNFLDLLGVVWLENYLQQLRETSETTILLVSHDRDFINAVCEEIVFLRDQKLTYFRGNLAAYEQDFEEQKLYLGRMKESQERQIAHMEASIRENLKIGKKTNDDNKLRQAKSRQKKVDDRMGLQVNANGHRFKLNRDLVGFHLSSRAEIEVPQDERGASMALPEVTELRFPGPLVSLEGINFRYQKNDRVILDDVNLVVHLGDRVGIMGLNGSGKTTLIRILNGQMPPSKGKVSTHPRLKVGYYGQHSVEELQERGRSEPTLTALGLLTAETEGRLNEGAIRGLLSSMGLAGRIASDVPVAKLSGGQLVRLALARIVWASPQLLILDEITTHLDFHTVTALATALSSFDGAIILVSHDRFLVRSVIEGKRDTEHKLDEDFEGVEEEESTESAPRRRSVYVLKAGQMNEQSTGVEQFEKSLVKRVQRLLK</sequence>
<dbReference type="InterPro" id="IPR027417">
    <property type="entry name" value="P-loop_NTPase"/>
</dbReference>
<dbReference type="Pfam" id="PF12848">
    <property type="entry name" value="ABC_tran_Xtn"/>
    <property type="match status" value="1"/>
</dbReference>
<dbReference type="PANTHER" id="PTHR19211">
    <property type="entry name" value="ATP-BINDING TRANSPORT PROTEIN-RELATED"/>
    <property type="match status" value="1"/>
</dbReference>